<gene>
    <name evidence="1" type="ORF">GCM10011506_46480</name>
</gene>
<sequence length="196" mass="23163">MKVIVNNHGIKDIDEQDIYPSYLHPHAYIQEGSEKKYLHCAQFIKGINMYSTYYAQNHWKNYSGEVYDCDSKSKIDFNKKVVFQNYVLNNDEIIPADKLEFLGMINFEFASEHFFKISEGIYPVYKSEDVEAIIDFGQEFAVFKLYSLKDFEYFQVEPNRNICWHIKDGIEQAFISENPVTNLVKDYRVAKIQFLL</sequence>
<protein>
    <submittedName>
        <fullName evidence="1">Uncharacterized protein</fullName>
    </submittedName>
</protein>
<dbReference type="RefSeq" id="WP_188467752.1">
    <property type="nucleotide sequence ID" value="NZ_BAABHU010000023.1"/>
</dbReference>
<keyword evidence="2" id="KW-1185">Reference proteome</keyword>
<dbReference type="EMBL" id="BMEC01000023">
    <property type="protein sequence ID" value="GGC55516.1"/>
    <property type="molecule type" value="Genomic_DNA"/>
</dbReference>
<reference evidence="2" key="1">
    <citation type="journal article" date="2019" name="Int. J. Syst. Evol. Microbiol.">
        <title>The Global Catalogue of Microorganisms (GCM) 10K type strain sequencing project: providing services to taxonomists for standard genome sequencing and annotation.</title>
        <authorList>
            <consortium name="The Broad Institute Genomics Platform"/>
            <consortium name="The Broad Institute Genome Sequencing Center for Infectious Disease"/>
            <person name="Wu L."/>
            <person name="Ma J."/>
        </authorList>
    </citation>
    <scope>NUCLEOTIDE SEQUENCE [LARGE SCALE GENOMIC DNA]</scope>
    <source>
        <strain evidence="2">CGMCC 1.10832</strain>
    </source>
</reference>
<evidence type="ECO:0000313" key="2">
    <source>
        <dbReference type="Proteomes" id="UP000636010"/>
    </source>
</evidence>
<dbReference type="Proteomes" id="UP000636010">
    <property type="component" value="Unassembled WGS sequence"/>
</dbReference>
<evidence type="ECO:0000313" key="1">
    <source>
        <dbReference type="EMBL" id="GGC55516.1"/>
    </source>
</evidence>
<comment type="caution">
    <text evidence="1">The sequence shown here is derived from an EMBL/GenBank/DDBJ whole genome shotgun (WGS) entry which is preliminary data.</text>
</comment>
<accession>A0ABQ1N6D0</accession>
<proteinExistence type="predicted"/>
<name>A0ABQ1N6D0_9BACT</name>
<organism evidence="1 2">
    <name type="scientific">Marivirga lumbricoides</name>
    <dbReference type="NCBI Taxonomy" id="1046115"/>
    <lineage>
        <taxon>Bacteria</taxon>
        <taxon>Pseudomonadati</taxon>
        <taxon>Bacteroidota</taxon>
        <taxon>Cytophagia</taxon>
        <taxon>Cytophagales</taxon>
        <taxon>Marivirgaceae</taxon>
        <taxon>Marivirga</taxon>
    </lineage>
</organism>